<dbReference type="EMBL" id="MCGN01000003">
    <property type="protein sequence ID" value="ORY98486.1"/>
    <property type="molecule type" value="Genomic_DNA"/>
</dbReference>
<dbReference type="PANTHER" id="PTHR13018:SF149">
    <property type="entry name" value="DOMAIN PROTEIN, PUTATIVE (AFU_ORTHOLOGUE AFUA_3G11660)-RELATED"/>
    <property type="match status" value="1"/>
</dbReference>
<feature type="transmembrane region" description="Helical" evidence="8">
    <location>
        <begin position="24"/>
        <end position="45"/>
    </location>
</feature>
<dbReference type="AlphaFoldDB" id="A0A1X2HIS0"/>
<feature type="transmembrane region" description="Helical" evidence="8">
    <location>
        <begin position="96"/>
        <end position="115"/>
    </location>
</feature>
<dbReference type="InterPro" id="IPR032880">
    <property type="entry name" value="CSC1/OSCA1-like_N"/>
</dbReference>
<evidence type="ECO:0000313" key="13">
    <source>
        <dbReference type="Proteomes" id="UP000242180"/>
    </source>
</evidence>
<dbReference type="Pfam" id="PF14703">
    <property type="entry name" value="PHM7_cyt"/>
    <property type="match status" value="1"/>
</dbReference>
<comment type="caution">
    <text evidence="12">The sequence shown here is derived from an EMBL/GenBank/DDBJ whole genome shotgun (WGS) entry which is preliminary data.</text>
</comment>
<accession>A0A1X2HIS0</accession>
<gene>
    <name evidence="12" type="ORF">BCR43DRAFT_512673</name>
</gene>
<feature type="compositionally biased region" description="Polar residues" evidence="7">
    <location>
        <begin position="816"/>
        <end position="837"/>
    </location>
</feature>
<protein>
    <recommendedName>
        <fullName evidence="14">DUF221-domain-containing protein</fullName>
    </recommendedName>
</protein>
<feature type="transmembrane region" description="Helical" evidence="8">
    <location>
        <begin position="364"/>
        <end position="387"/>
    </location>
</feature>
<keyword evidence="3" id="KW-0813">Transport</keyword>
<feature type="transmembrane region" description="Helical" evidence="8">
    <location>
        <begin position="586"/>
        <end position="611"/>
    </location>
</feature>
<dbReference type="InParanoid" id="A0A1X2HIS0"/>
<dbReference type="PANTHER" id="PTHR13018">
    <property type="entry name" value="PROBABLE MEMBRANE PROTEIN DUF221-RELATED"/>
    <property type="match status" value="1"/>
</dbReference>
<keyword evidence="13" id="KW-1185">Reference proteome</keyword>
<comment type="similarity">
    <text evidence="2">Belongs to the CSC1 (TC 1.A.17) family.</text>
</comment>
<evidence type="ECO:0000256" key="5">
    <source>
        <dbReference type="ARBA" id="ARBA00022989"/>
    </source>
</evidence>
<feature type="transmembrane region" description="Helical" evidence="8">
    <location>
        <begin position="407"/>
        <end position="430"/>
    </location>
</feature>
<evidence type="ECO:0000256" key="2">
    <source>
        <dbReference type="ARBA" id="ARBA00007779"/>
    </source>
</evidence>
<feature type="region of interest" description="Disordered" evidence="7">
    <location>
        <begin position="816"/>
        <end position="838"/>
    </location>
</feature>
<evidence type="ECO:0000256" key="7">
    <source>
        <dbReference type="SAM" id="MobiDB-lite"/>
    </source>
</evidence>
<evidence type="ECO:0000259" key="11">
    <source>
        <dbReference type="Pfam" id="PF14703"/>
    </source>
</evidence>
<dbReference type="InterPro" id="IPR003864">
    <property type="entry name" value="CSC1/OSCA1-like_7TM"/>
</dbReference>
<dbReference type="Proteomes" id="UP000242180">
    <property type="component" value="Unassembled WGS sequence"/>
</dbReference>
<dbReference type="GO" id="GO:0005886">
    <property type="term" value="C:plasma membrane"/>
    <property type="evidence" value="ECO:0007669"/>
    <property type="project" value="TreeGrafter"/>
</dbReference>
<dbReference type="InterPro" id="IPR045122">
    <property type="entry name" value="Csc1-like"/>
</dbReference>
<feature type="domain" description="CSC1/OSCA1-like cytosolic" evidence="11">
    <location>
        <begin position="195"/>
        <end position="351"/>
    </location>
</feature>
<evidence type="ECO:0000256" key="4">
    <source>
        <dbReference type="ARBA" id="ARBA00022692"/>
    </source>
</evidence>
<evidence type="ECO:0000256" key="6">
    <source>
        <dbReference type="ARBA" id="ARBA00023136"/>
    </source>
</evidence>
<feature type="transmembrane region" description="Helical" evidence="8">
    <location>
        <begin position="649"/>
        <end position="668"/>
    </location>
</feature>
<evidence type="ECO:0000313" key="12">
    <source>
        <dbReference type="EMBL" id="ORY98486.1"/>
    </source>
</evidence>
<dbReference type="GO" id="GO:0005227">
    <property type="term" value="F:calcium-activated cation channel activity"/>
    <property type="evidence" value="ECO:0007669"/>
    <property type="project" value="InterPro"/>
</dbReference>
<comment type="subcellular location">
    <subcellularLocation>
        <location evidence="1">Membrane</location>
        <topology evidence="1">Multi-pass membrane protein</topology>
    </subcellularLocation>
</comment>
<keyword evidence="6 8" id="KW-0472">Membrane</keyword>
<evidence type="ECO:0008006" key="14">
    <source>
        <dbReference type="Google" id="ProtNLM"/>
    </source>
</evidence>
<dbReference type="Pfam" id="PF13967">
    <property type="entry name" value="RSN1_TM"/>
    <property type="match status" value="1"/>
</dbReference>
<evidence type="ECO:0000259" key="9">
    <source>
        <dbReference type="Pfam" id="PF02714"/>
    </source>
</evidence>
<feature type="transmembrane region" description="Helical" evidence="8">
    <location>
        <begin position="151"/>
        <end position="171"/>
    </location>
</feature>
<dbReference type="OrthoDB" id="2150324at2759"/>
<organism evidence="12 13">
    <name type="scientific">Syncephalastrum racemosum</name>
    <name type="common">Filamentous fungus</name>
    <dbReference type="NCBI Taxonomy" id="13706"/>
    <lineage>
        <taxon>Eukaryota</taxon>
        <taxon>Fungi</taxon>
        <taxon>Fungi incertae sedis</taxon>
        <taxon>Mucoromycota</taxon>
        <taxon>Mucoromycotina</taxon>
        <taxon>Mucoromycetes</taxon>
        <taxon>Mucorales</taxon>
        <taxon>Syncephalastraceae</taxon>
        <taxon>Syncephalastrum</taxon>
    </lineage>
</organism>
<dbReference type="InterPro" id="IPR027815">
    <property type="entry name" value="CSC1/OSCA1-like_cyt"/>
</dbReference>
<feature type="transmembrane region" description="Helical" evidence="8">
    <location>
        <begin position="456"/>
        <end position="479"/>
    </location>
</feature>
<evidence type="ECO:0000256" key="8">
    <source>
        <dbReference type="SAM" id="Phobius"/>
    </source>
</evidence>
<keyword evidence="4 8" id="KW-0812">Transmembrane</keyword>
<evidence type="ECO:0000259" key="10">
    <source>
        <dbReference type="Pfam" id="PF13967"/>
    </source>
</evidence>
<feature type="compositionally biased region" description="Polar residues" evidence="7">
    <location>
        <begin position="888"/>
        <end position="913"/>
    </location>
</feature>
<feature type="region of interest" description="Disordered" evidence="7">
    <location>
        <begin position="882"/>
        <end position="941"/>
    </location>
</feature>
<sequence>MESAVHDALRSQARKDAELSLRSLAIQIAINIAISLIVLIFASWLRPRHSLVRPKAARGWRYWMQHVVTVSDDALIERIGFDAVLFLKFIRLLRNLLCFMTFLGVCILIPVNITATRFTGDWPPAPFDLGFLSISDVNYLRSDSSSSDRRWYWSVTIATYLFCFVIGLRLHQFSYDYLEIRTRFFRSPAYRLSSQTLFVSGLARSHAKTDETFHDWLVAHNVRSALDAQLARENPRMMRLTQRYEKAVHLLEDVLAEYLYEGQPASTRPTATVHGQSVDAIDYYSAQVADLRSKIERRSERPTLADYGWALFDCVDCAHEAARALATELKQTHSETRVRISPPIKDIIWSNLAVDKKLRTMRRWLGRGIFTSFMFAWLVPVAILSFASEADDFLRLFPDSHTAIQDHWMIIGVLQAYISPLIMVLFFFALPPLLRRLARFQGCFTRTTRDQKVLQMLFIFFLLNHVIFFTAFTSIIGLYGQLHQLVMDGVLSDEHISDITGHLARNISDTSNFWVNLICIKAFGVSLEFTQMLPLVLISLRKRLSRLSPRRLRTLASTPHFDYAQNYNIVLFFFTIAVTYSTTSPIVLPFALFYFVPVYFVYKYMLMYIYVTKTESGGRIYPALFEMMVVACILFQVVTITLLAMKGGYAQAGTLAPLPVISVVFWFLSRRRLARLGNLLHVTHPVFCVESAVKKKGKSNRDITPRLADQFRDPALNYVHMLPVIDDKVKHLLSQVYPDYEQQHVQEVTEFSYDDQGAVYPLNPHYNSQVSFRNHADGRSLTFLTVSEQHSIWGKTEGDDHPCCCCCCCSHATHGGRTSPNGSVRGSDQPQIHTNHNACPYDYVQPSAPPIQVITEKETAATVLTGRGSHTIADPVALEREMTPCPPQQSGAPPNATDHQYSPFTSSSSTQQHEPPPAYTDAITPYDPSRIRSHSAPHLPS</sequence>
<evidence type="ECO:0000256" key="3">
    <source>
        <dbReference type="ARBA" id="ARBA00022448"/>
    </source>
</evidence>
<feature type="transmembrane region" description="Helical" evidence="8">
    <location>
        <begin position="623"/>
        <end position="643"/>
    </location>
</feature>
<keyword evidence="5 8" id="KW-1133">Transmembrane helix</keyword>
<evidence type="ECO:0000256" key="1">
    <source>
        <dbReference type="ARBA" id="ARBA00004141"/>
    </source>
</evidence>
<dbReference type="STRING" id="13706.A0A1X2HIS0"/>
<dbReference type="Pfam" id="PF02714">
    <property type="entry name" value="RSN1_7TM"/>
    <property type="match status" value="1"/>
</dbReference>
<name>A0A1X2HIS0_SYNRA</name>
<reference evidence="12 13" key="1">
    <citation type="submission" date="2016-07" db="EMBL/GenBank/DDBJ databases">
        <title>Pervasive Adenine N6-methylation of Active Genes in Fungi.</title>
        <authorList>
            <consortium name="DOE Joint Genome Institute"/>
            <person name="Mondo S.J."/>
            <person name="Dannebaum R.O."/>
            <person name="Kuo R.C."/>
            <person name="Labutti K."/>
            <person name="Haridas S."/>
            <person name="Kuo A."/>
            <person name="Salamov A."/>
            <person name="Ahrendt S.R."/>
            <person name="Lipzen A."/>
            <person name="Sullivan W."/>
            <person name="Andreopoulos W.B."/>
            <person name="Clum A."/>
            <person name="Lindquist E."/>
            <person name="Daum C."/>
            <person name="Ramamoorthy G.K."/>
            <person name="Gryganskyi A."/>
            <person name="Culley D."/>
            <person name="Magnuson J.K."/>
            <person name="James T.Y."/>
            <person name="O'Malley M.A."/>
            <person name="Stajich J.E."/>
            <person name="Spatafora J.W."/>
            <person name="Visel A."/>
            <person name="Grigoriev I.V."/>
        </authorList>
    </citation>
    <scope>NUCLEOTIDE SEQUENCE [LARGE SCALE GENOMIC DNA]</scope>
    <source>
        <strain evidence="12 13">NRRL 2496</strain>
    </source>
</reference>
<feature type="domain" description="CSC1/OSCA1-like N-terminal transmembrane" evidence="10">
    <location>
        <begin position="45"/>
        <end position="166"/>
    </location>
</feature>
<dbReference type="FunCoup" id="A0A1X2HIS0">
    <property type="interactions" value="75"/>
</dbReference>
<proteinExistence type="inferred from homology"/>
<feature type="domain" description="CSC1/OSCA1-like 7TM region" evidence="9">
    <location>
        <begin position="362"/>
        <end position="642"/>
    </location>
</feature>